<organism evidence="1 2">
    <name type="scientific">Pluteus cervinus</name>
    <dbReference type="NCBI Taxonomy" id="181527"/>
    <lineage>
        <taxon>Eukaryota</taxon>
        <taxon>Fungi</taxon>
        <taxon>Dikarya</taxon>
        <taxon>Basidiomycota</taxon>
        <taxon>Agaricomycotina</taxon>
        <taxon>Agaricomycetes</taxon>
        <taxon>Agaricomycetidae</taxon>
        <taxon>Agaricales</taxon>
        <taxon>Pluteineae</taxon>
        <taxon>Pluteaceae</taxon>
        <taxon>Pluteus</taxon>
    </lineage>
</organism>
<keyword evidence="2" id="KW-1185">Reference proteome</keyword>
<dbReference type="Proteomes" id="UP000308600">
    <property type="component" value="Unassembled WGS sequence"/>
</dbReference>
<evidence type="ECO:0000313" key="1">
    <source>
        <dbReference type="EMBL" id="TFK72458.1"/>
    </source>
</evidence>
<dbReference type="EMBL" id="ML208285">
    <property type="protein sequence ID" value="TFK72458.1"/>
    <property type="molecule type" value="Genomic_DNA"/>
</dbReference>
<name>A0ACD3B2E5_9AGAR</name>
<reference evidence="1 2" key="1">
    <citation type="journal article" date="2019" name="Nat. Ecol. Evol.">
        <title>Megaphylogeny resolves global patterns of mushroom evolution.</title>
        <authorList>
            <person name="Varga T."/>
            <person name="Krizsan K."/>
            <person name="Foldi C."/>
            <person name="Dima B."/>
            <person name="Sanchez-Garcia M."/>
            <person name="Sanchez-Ramirez S."/>
            <person name="Szollosi G.J."/>
            <person name="Szarkandi J.G."/>
            <person name="Papp V."/>
            <person name="Albert L."/>
            <person name="Andreopoulos W."/>
            <person name="Angelini C."/>
            <person name="Antonin V."/>
            <person name="Barry K.W."/>
            <person name="Bougher N.L."/>
            <person name="Buchanan P."/>
            <person name="Buyck B."/>
            <person name="Bense V."/>
            <person name="Catcheside P."/>
            <person name="Chovatia M."/>
            <person name="Cooper J."/>
            <person name="Damon W."/>
            <person name="Desjardin D."/>
            <person name="Finy P."/>
            <person name="Geml J."/>
            <person name="Haridas S."/>
            <person name="Hughes K."/>
            <person name="Justo A."/>
            <person name="Karasinski D."/>
            <person name="Kautmanova I."/>
            <person name="Kiss B."/>
            <person name="Kocsube S."/>
            <person name="Kotiranta H."/>
            <person name="LaButti K.M."/>
            <person name="Lechner B.E."/>
            <person name="Liimatainen K."/>
            <person name="Lipzen A."/>
            <person name="Lukacs Z."/>
            <person name="Mihaltcheva S."/>
            <person name="Morgado L.N."/>
            <person name="Niskanen T."/>
            <person name="Noordeloos M.E."/>
            <person name="Ohm R.A."/>
            <person name="Ortiz-Santana B."/>
            <person name="Ovrebo C."/>
            <person name="Racz N."/>
            <person name="Riley R."/>
            <person name="Savchenko A."/>
            <person name="Shiryaev A."/>
            <person name="Soop K."/>
            <person name="Spirin V."/>
            <person name="Szebenyi C."/>
            <person name="Tomsovsky M."/>
            <person name="Tulloss R.E."/>
            <person name="Uehling J."/>
            <person name="Grigoriev I.V."/>
            <person name="Vagvolgyi C."/>
            <person name="Papp T."/>
            <person name="Martin F.M."/>
            <person name="Miettinen O."/>
            <person name="Hibbett D.S."/>
            <person name="Nagy L.G."/>
        </authorList>
    </citation>
    <scope>NUCLEOTIDE SEQUENCE [LARGE SCALE GENOMIC DNA]</scope>
    <source>
        <strain evidence="1 2">NL-1719</strain>
    </source>
</reference>
<protein>
    <submittedName>
        <fullName evidence="1">Uncharacterized protein</fullName>
    </submittedName>
</protein>
<sequence length="151" mass="17270">MRLNATFTFVKGIDPRSVGSNSNYPIAKVSTGIIQAPKPTFKLVRSPVLISTSNISPDIRGAQEVSFILYNLFQCRLHLILFSPPSFRSSRSYNIIWHEFRASLQSSLRAKVPQLFLLPSTFFRPGDRRQRPDRTFGLRPKRVLIKTCCDR</sequence>
<accession>A0ACD3B2E5</accession>
<evidence type="ECO:0000313" key="2">
    <source>
        <dbReference type="Proteomes" id="UP000308600"/>
    </source>
</evidence>
<proteinExistence type="predicted"/>
<gene>
    <name evidence="1" type="ORF">BDN72DRAFT_325995</name>
</gene>